<dbReference type="PROSITE" id="PS51687">
    <property type="entry name" value="SAM_MT_RNA_M5U"/>
    <property type="match status" value="1"/>
</dbReference>
<gene>
    <name evidence="7" type="ORF">GCM10011410_10240</name>
</gene>
<dbReference type="Proteomes" id="UP000641514">
    <property type="component" value="Unassembled WGS sequence"/>
</dbReference>
<evidence type="ECO:0000256" key="2">
    <source>
        <dbReference type="ARBA" id="ARBA00022679"/>
    </source>
</evidence>
<dbReference type="SUPFAM" id="SSF50249">
    <property type="entry name" value="Nucleic acid-binding proteins"/>
    <property type="match status" value="1"/>
</dbReference>
<sequence>MTNWVGQEFSLTLGDPAHGGFCVGRHEGRVVFVRHGISGEQVRVRVAEDRGGAFCFANVIEVVSPSAERISPMCCVSSQPNGAGCCDLSHMTAAAQRQWKADVVSGQFRRIAHLDRDVEVELLDGGPTQWRTRARFAVDRDGRAGMRRYRSNDVIVDLSCPQPVDGLTDGIAERRWTPGSELHIAVDSTGERHISEQIQHKVARRGTARQKAASHRAQSARRTAEKTIEGSGRAQEVVRGRTWDVSATGFWQAHRNAPTTYSSVIAEWAELAPGETAWDLYSGAGVFAAELAAAVGANGHVDAVEASAQSVADGTAAVAEFGQISFHGLPTERAFGELRPNPAVVVLDPPRSGAGRAVVSSIAEAAPRQVIHIGCDPAAFARDVALYAENGYRLADLRVFDAFPLTHHVECVGIFQR</sequence>
<feature type="active site" description="Nucleophile" evidence="4">
    <location>
        <position position="375"/>
    </location>
</feature>
<feature type="region of interest" description="Disordered" evidence="5">
    <location>
        <begin position="207"/>
        <end position="235"/>
    </location>
</feature>
<evidence type="ECO:0000256" key="4">
    <source>
        <dbReference type="PROSITE-ProRule" id="PRU01024"/>
    </source>
</evidence>
<accession>A0A916U3Y4</accession>
<feature type="binding site" evidence="4">
    <location>
        <position position="281"/>
    </location>
    <ligand>
        <name>S-adenosyl-L-methionine</name>
        <dbReference type="ChEBI" id="CHEBI:59789"/>
    </ligand>
</feature>
<name>A0A916U3Y4_9ACTN</name>
<feature type="binding site" evidence="4">
    <location>
        <position position="305"/>
    </location>
    <ligand>
        <name>S-adenosyl-L-methionine</name>
        <dbReference type="ChEBI" id="CHEBI:59789"/>
    </ligand>
</feature>
<comment type="similarity">
    <text evidence="4">Belongs to the class I-like SAM-binding methyltransferase superfamily. RNA M5U methyltransferase family.</text>
</comment>
<dbReference type="SUPFAM" id="SSF53335">
    <property type="entry name" value="S-adenosyl-L-methionine-dependent methyltransferases"/>
    <property type="match status" value="1"/>
</dbReference>
<evidence type="ECO:0000256" key="5">
    <source>
        <dbReference type="SAM" id="MobiDB-lite"/>
    </source>
</evidence>
<dbReference type="GO" id="GO:0070041">
    <property type="term" value="F:rRNA (uridine-C5-)-methyltransferase activity"/>
    <property type="evidence" value="ECO:0007669"/>
    <property type="project" value="TreeGrafter"/>
</dbReference>
<evidence type="ECO:0000313" key="7">
    <source>
        <dbReference type="EMBL" id="GGC59758.1"/>
    </source>
</evidence>
<dbReference type="EMBL" id="BMJH01000001">
    <property type="protein sequence ID" value="GGC59758.1"/>
    <property type="molecule type" value="Genomic_DNA"/>
</dbReference>
<dbReference type="Gene3D" id="3.40.50.150">
    <property type="entry name" value="Vaccinia Virus protein VP39"/>
    <property type="match status" value="1"/>
</dbReference>
<dbReference type="RefSeq" id="WP_188671245.1">
    <property type="nucleotide sequence ID" value="NZ_BMJH01000001.1"/>
</dbReference>
<protein>
    <submittedName>
        <fullName evidence="7">23S rRNA methyltransferase</fullName>
    </submittedName>
</protein>
<dbReference type="InterPro" id="IPR002792">
    <property type="entry name" value="TRAM_dom"/>
</dbReference>
<dbReference type="PANTHER" id="PTHR11061">
    <property type="entry name" value="RNA M5U METHYLTRANSFERASE"/>
    <property type="match status" value="1"/>
</dbReference>
<dbReference type="Pfam" id="PF05958">
    <property type="entry name" value="tRNA_U5-meth_tr"/>
    <property type="match status" value="1"/>
</dbReference>
<feature type="domain" description="TRAM" evidence="6">
    <location>
        <begin position="2"/>
        <end position="61"/>
    </location>
</feature>
<feature type="binding site" evidence="4">
    <location>
        <position position="348"/>
    </location>
    <ligand>
        <name>S-adenosyl-L-methionine</name>
        <dbReference type="ChEBI" id="CHEBI:59789"/>
    </ligand>
</feature>
<keyword evidence="3 4" id="KW-0949">S-adenosyl-L-methionine</keyword>
<dbReference type="PROSITE" id="PS50926">
    <property type="entry name" value="TRAM"/>
    <property type="match status" value="1"/>
</dbReference>
<keyword evidence="8" id="KW-1185">Reference proteome</keyword>
<dbReference type="AlphaFoldDB" id="A0A916U3Y4"/>
<keyword evidence="1 4" id="KW-0489">Methyltransferase</keyword>
<keyword evidence="2 4" id="KW-0808">Transferase</keyword>
<reference evidence="7" key="1">
    <citation type="journal article" date="2014" name="Int. J. Syst. Evol. Microbiol.">
        <title>Complete genome sequence of Corynebacterium casei LMG S-19264T (=DSM 44701T), isolated from a smear-ripened cheese.</title>
        <authorList>
            <consortium name="US DOE Joint Genome Institute (JGI-PGF)"/>
            <person name="Walter F."/>
            <person name="Albersmeier A."/>
            <person name="Kalinowski J."/>
            <person name="Ruckert C."/>
        </authorList>
    </citation>
    <scope>NUCLEOTIDE SEQUENCE</scope>
    <source>
        <strain evidence="7">CGMCC 1.15478</strain>
    </source>
</reference>
<proteinExistence type="inferred from homology"/>
<evidence type="ECO:0000256" key="3">
    <source>
        <dbReference type="ARBA" id="ARBA00022691"/>
    </source>
</evidence>
<dbReference type="PANTHER" id="PTHR11061:SF30">
    <property type="entry name" value="TRNA (URACIL(54)-C(5))-METHYLTRANSFERASE"/>
    <property type="match status" value="1"/>
</dbReference>
<evidence type="ECO:0000259" key="6">
    <source>
        <dbReference type="PROSITE" id="PS50926"/>
    </source>
</evidence>
<dbReference type="InterPro" id="IPR010280">
    <property type="entry name" value="U5_MeTrfase_fam"/>
</dbReference>
<dbReference type="Pfam" id="PF01938">
    <property type="entry name" value="TRAM"/>
    <property type="match status" value="1"/>
</dbReference>
<evidence type="ECO:0000313" key="8">
    <source>
        <dbReference type="Proteomes" id="UP000641514"/>
    </source>
</evidence>
<comment type="caution">
    <text evidence="7">The sequence shown here is derived from an EMBL/GenBank/DDBJ whole genome shotgun (WGS) entry which is preliminary data.</text>
</comment>
<feature type="binding site" evidence="4">
    <location>
        <position position="252"/>
    </location>
    <ligand>
        <name>S-adenosyl-L-methionine</name>
        <dbReference type="ChEBI" id="CHEBI:59789"/>
    </ligand>
</feature>
<dbReference type="Gene3D" id="2.40.50.140">
    <property type="entry name" value="Nucleic acid-binding proteins"/>
    <property type="match status" value="1"/>
</dbReference>
<reference evidence="7" key="2">
    <citation type="submission" date="2020-09" db="EMBL/GenBank/DDBJ databases">
        <authorList>
            <person name="Sun Q."/>
            <person name="Zhou Y."/>
        </authorList>
    </citation>
    <scope>NUCLEOTIDE SEQUENCE</scope>
    <source>
        <strain evidence="7">CGMCC 1.15478</strain>
    </source>
</reference>
<evidence type="ECO:0000256" key="1">
    <source>
        <dbReference type="ARBA" id="ARBA00022603"/>
    </source>
</evidence>
<organism evidence="7 8">
    <name type="scientific">Hoyosella rhizosphaerae</name>
    <dbReference type="NCBI Taxonomy" id="1755582"/>
    <lineage>
        <taxon>Bacteria</taxon>
        <taxon>Bacillati</taxon>
        <taxon>Actinomycetota</taxon>
        <taxon>Actinomycetes</taxon>
        <taxon>Mycobacteriales</taxon>
        <taxon>Hoyosellaceae</taxon>
        <taxon>Hoyosella</taxon>
    </lineage>
</organism>
<dbReference type="Gene3D" id="2.40.50.1070">
    <property type="match status" value="1"/>
</dbReference>
<dbReference type="GO" id="GO:0070475">
    <property type="term" value="P:rRNA base methylation"/>
    <property type="evidence" value="ECO:0007669"/>
    <property type="project" value="TreeGrafter"/>
</dbReference>
<dbReference type="InterPro" id="IPR012340">
    <property type="entry name" value="NA-bd_OB-fold"/>
</dbReference>
<dbReference type="InterPro" id="IPR029063">
    <property type="entry name" value="SAM-dependent_MTases_sf"/>
</dbReference>